<dbReference type="Gene3D" id="3.40.50.720">
    <property type="entry name" value="NAD(P)-binding Rossmann-like Domain"/>
    <property type="match status" value="1"/>
</dbReference>
<organism evidence="2 3">
    <name type="scientific">Paractinoplanes globisporus</name>
    <dbReference type="NCBI Taxonomy" id="113565"/>
    <lineage>
        <taxon>Bacteria</taxon>
        <taxon>Bacillati</taxon>
        <taxon>Actinomycetota</taxon>
        <taxon>Actinomycetes</taxon>
        <taxon>Micromonosporales</taxon>
        <taxon>Micromonosporaceae</taxon>
        <taxon>Paractinoplanes</taxon>
    </lineage>
</organism>
<evidence type="ECO:0000259" key="1">
    <source>
        <dbReference type="Pfam" id="PF13460"/>
    </source>
</evidence>
<comment type="caution">
    <text evidence="2">The sequence shown here is derived from an EMBL/GenBank/DDBJ whole genome shotgun (WGS) entry which is preliminary data.</text>
</comment>
<evidence type="ECO:0000313" key="3">
    <source>
        <dbReference type="Proteomes" id="UP001602245"/>
    </source>
</evidence>
<keyword evidence="3" id="KW-1185">Reference proteome</keyword>
<evidence type="ECO:0000313" key="2">
    <source>
        <dbReference type="EMBL" id="MFF5293301.1"/>
    </source>
</evidence>
<dbReference type="RefSeq" id="WP_020517856.1">
    <property type="nucleotide sequence ID" value="NZ_JBIAZU010000005.1"/>
</dbReference>
<dbReference type="Gene3D" id="3.90.25.10">
    <property type="entry name" value="UDP-galactose 4-epimerase, domain 1"/>
    <property type="match status" value="1"/>
</dbReference>
<dbReference type="InterPro" id="IPR036291">
    <property type="entry name" value="NAD(P)-bd_dom_sf"/>
</dbReference>
<dbReference type="PANTHER" id="PTHR43162">
    <property type="match status" value="1"/>
</dbReference>
<dbReference type="InterPro" id="IPR051604">
    <property type="entry name" value="Ergot_Alk_Oxidoreductase"/>
</dbReference>
<protein>
    <submittedName>
        <fullName evidence="2">NAD(P)H-binding protein</fullName>
    </submittedName>
</protein>
<dbReference type="PANTHER" id="PTHR43162:SF1">
    <property type="entry name" value="PRESTALK A DIFFERENTIATION PROTEIN A"/>
    <property type="match status" value="1"/>
</dbReference>
<dbReference type="Proteomes" id="UP001602245">
    <property type="component" value="Unassembled WGS sequence"/>
</dbReference>
<dbReference type="Pfam" id="PF13460">
    <property type="entry name" value="NAD_binding_10"/>
    <property type="match status" value="1"/>
</dbReference>
<proteinExistence type="predicted"/>
<gene>
    <name evidence="2" type="ORF">ACFY35_28035</name>
</gene>
<name>A0ABW6WK69_9ACTN</name>
<reference evidence="2 3" key="1">
    <citation type="submission" date="2024-10" db="EMBL/GenBank/DDBJ databases">
        <title>The Natural Products Discovery Center: Release of the First 8490 Sequenced Strains for Exploring Actinobacteria Biosynthetic Diversity.</title>
        <authorList>
            <person name="Kalkreuter E."/>
            <person name="Kautsar S.A."/>
            <person name="Yang D."/>
            <person name="Bader C.D."/>
            <person name="Teijaro C.N."/>
            <person name="Fluegel L."/>
            <person name="Davis C.M."/>
            <person name="Simpson J.R."/>
            <person name="Lauterbach L."/>
            <person name="Steele A.D."/>
            <person name="Gui C."/>
            <person name="Meng S."/>
            <person name="Li G."/>
            <person name="Viehrig K."/>
            <person name="Ye F."/>
            <person name="Su P."/>
            <person name="Kiefer A.F."/>
            <person name="Nichols A."/>
            <person name="Cepeda A.J."/>
            <person name="Yan W."/>
            <person name="Fan B."/>
            <person name="Jiang Y."/>
            <person name="Adhikari A."/>
            <person name="Zheng C.-J."/>
            <person name="Schuster L."/>
            <person name="Cowan T.M."/>
            <person name="Smanski M.J."/>
            <person name="Chevrette M.G."/>
            <person name="De Carvalho L.P.S."/>
            <person name="Shen B."/>
        </authorList>
    </citation>
    <scope>NUCLEOTIDE SEQUENCE [LARGE SCALE GENOMIC DNA]</scope>
    <source>
        <strain evidence="2 3">NPDC000087</strain>
    </source>
</reference>
<dbReference type="EMBL" id="JBIAZU010000005">
    <property type="protein sequence ID" value="MFF5293301.1"/>
    <property type="molecule type" value="Genomic_DNA"/>
</dbReference>
<sequence>MILVTGATGTIGSALVGQLLARDVEVIALTRDPSTIEPRPGLTVTTEIRKADAVFLLAPPGPAGPDIDRAYLRRAVEAGAERVVKLSAIGTPDEPDPKNWHQPGEQAVRESGLAWTILRPTTFATNSLAWAADIRAGRPIPNVFGAGRQGVIDPADIAAVAAEALTTTEHGGRVYTLTGPELLSVPEQVAQLGEVLRTTLTTVDVPPTKDLFPAAIAEVALAGAKLVREGGNAIVTDDVERVLGRRPGTYRAWAEENRTRFYATS</sequence>
<accession>A0ABW6WK69</accession>
<feature type="domain" description="NAD(P)-binding" evidence="1">
    <location>
        <begin position="6"/>
        <end position="167"/>
    </location>
</feature>
<dbReference type="SUPFAM" id="SSF51735">
    <property type="entry name" value="NAD(P)-binding Rossmann-fold domains"/>
    <property type="match status" value="1"/>
</dbReference>
<dbReference type="InterPro" id="IPR016040">
    <property type="entry name" value="NAD(P)-bd_dom"/>
</dbReference>